<dbReference type="InterPro" id="IPR054828">
    <property type="entry name" value="Vit_B12_bind_prot"/>
</dbReference>
<feature type="chain" id="PRO_5036779721" evidence="2">
    <location>
        <begin position="23"/>
        <end position="277"/>
    </location>
</feature>
<dbReference type="PANTHER" id="PTHR30535:SF34">
    <property type="entry name" value="MOLYBDATE-BINDING PROTEIN MOLA"/>
    <property type="match status" value="1"/>
</dbReference>
<protein>
    <submittedName>
        <fullName evidence="4">ABC transporter substrate-binding protein</fullName>
    </submittedName>
</protein>
<comment type="caution">
    <text evidence="4">The sequence shown here is derived from an EMBL/GenBank/DDBJ whole genome shotgun (WGS) entry which is preliminary data.</text>
</comment>
<sequence>MRVALSALLLLLGGALAPPALAAERIVTLAPHLAELVCAVQACGELVGVSAYTDAPPRAAALPQVGSAFSVNYEAVLALQPTRVLAWGGGTPPATIQRLRDLGLNVEVVSIDDLDGIAGALESLGADLGHAEAGEAAADAYRDRLQALRARYADRPRLRVFYQIESAPAYTVNGESPISTALDLCGADNVFSSLPALSSVVSPEAVLAADPDAVVYAADEDRRGIAAFWAKLDGARAADPSRQVVVDANALTRQSPRVLDGIEQLCEGLDRVRRDAR</sequence>
<evidence type="ECO:0000259" key="3">
    <source>
        <dbReference type="PROSITE" id="PS50983"/>
    </source>
</evidence>
<evidence type="ECO:0000313" key="5">
    <source>
        <dbReference type="Proteomes" id="UP000653472"/>
    </source>
</evidence>
<evidence type="ECO:0000256" key="2">
    <source>
        <dbReference type="SAM" id="SignalP"/>
    </source>
</evidence>
<dbReference type="AlphaFoldDB" id="A0A970B4L9"/>
<evidence type="ECO:0000313" key="4">
    <source>
        <dbReference type="EMBL" id="NKF20690.1"/>
    </source>
</evidence>
<dbReference type="PROSITE" id="PS50983">
    <property type="entry name" value="FE_B12_PBP"/>
    <property type="match status" value="1"/>
</dbReference>
<dbReference type="EMBL" id="JAAVXB010000001">
    <property type="protein sequence ID" value="NKF20690.1"/>
    <property type="molecule type" value="Genomic_DNA"/>
</dbReference>
<dbReference type="InterPro" id="IPR002491">
    <property type="entry name" value="ABC_transptr_periplasmic_BD"/>
</dbReference>
<keyword evidence="5" id="KW-1185">Reference proteome</keyword>
<feature type="domain" description="Fe/B12 periplasmic-binding" evidence="3">
    <location>
        <begin position="25"/>
        <end position="273"/>
    </location>
</feature>
<proteinExistence type="predicted"/>
<feature type="signal peptide" evidence="2">
    <location>
        <begin position="1"/>
        <end position="22"/>
    </location>
</feature>
<keyword evidence="1 2" id="KW-0732">Signal</keyword>
<dbReference type="RefSeq" id="WP_168145959.1">
    <property type="nucleotide sequence ID" value="NZ_JAAVXB010000001.1"/>
</dbReference>
<accession>A0A970B4L9</accession>
<name>A0A970B4L9_9GAMM</name>
<dbReference type="NCBIfam" id="NF038402">
    <property type="entry name" value="TroA_like"/>
    <property type="match status" value="1"/>
</dbReference>
<dbReference type="Gene3D" id="3.40.50.1980">
    <property type="entry name" value="Nitrogenase molybdenum iron protein domain"/>
    <property type="match status" value="2"/>
</dbReference>
<gene>
    <name evidence="4" type="ORF">G7Y82_00075</name>
</gene>
<dbReference type="SUPFAM" id="SSF53807">
    <property type="entry name" value="Helical backbone' metal receptor"/>
    <property type="match status" value="1"/>
</dbReference>
<dbReference type="PANTHER" id="PTHR30535">
    <property type="entry name" value="VITAMIN B12-BINDING PROTEIN"/>
    <property type="match status" value="1"/>
</dbReference>
<dbReference type="Proteomes" id="UP000653472">
    <property type="component" value="Unassembled WGS sequence"/>
</dbReference>
<organism evidence="4 5">
    <name type="scientific">Solimonas marina</name>
    <dbReference type="NCBI Taxonomy" id="2714601"/>
    <lineage>
        <taxon>Bacteria</taxon>
        <taxon>Pseudomonadati</taxon>
        <taxon>Pseudomonadota</taxon>
        <taxon>Gammaproteobacteria</taxon>
        <taxon>Nevskiales</taxon>
        <taxon>Nevskiaceae</taxon>
        <taxon>Solimonas</taxon>
    </lineage>
</organism>
<reference evidence="4" key="1">
    <citation type="submission" date="2020-03" db="EMBL/GenBank/DDBJ databases">
        <title>Solimonas marina sp. nov., isolated from deep seawater of the Pacific Ocean.</title>
        <authorList>
            <person name="Liu X."/>
            <person name="Lai Q."/>
            <person name="Sun F."/>
            <person name="Gai Y."/>
            <person name="Li G."/>
            <person name="Shao Z."/>
        </authorList>
    </citation>
    <scope>NUCLEOTIDE SEQUENCE</scope>
    <source>
        <strain evidence="4">C16B3</strain>
    </source>
</reference>
<evidence type="ECO:0000256" key="1">
    <source>
        <dbReference type="ARBA" id="ARBA00022729"/>
    </source>
</evidence>
<dbReference type="InterPro" id="IPR050902">
    <property type="entry name" value="ABC_Transporter_SBP"/>
</dbReference>
<dbReference type="Pfam" id="PF01497">
    <property type="entry name" value="Peripla_BP_2"/>
    <property type="match status" value="1"/>
</dbReference>